<organism evidence="3 4">
    <name type="scientific">Staphylococcus pettenkoferi</name>
    <dbReference type="NCBI Taxonomy" id="170573"/>
    <lineage>
        <taxon>Bacteria</taxon>
        <taxon>Bacillati</taxon>
        <taxon>Bacillota</taxon>
        <taxon>Bacilli</taxon>
        <taxon>Bacillales</taxon>
        <taxon>Staphylococcaceae</taxon>
        <taxon>Staphylococcus</taxon>
    </lineage>
</organism>
<dbReference type="EMBL" id="PNGG01000005">
    <property type="protein sequence ID" value="PMC17964.1"/>
    <property type="molecule type" value="Genomic_DNA"/>
</dbReference>
<evidence type="ECO:0000313" key="4">
    <source>
        <dbReference type="Proteomes" id="UP000235748"/>
    </source>
</evidence>
<comment type="caution">
    <text evidence="3">The sequence shown here is derived from an EMBL/GenBank/DDBJ whole genome shotgun (WGS) entry which is preliminary data.</text>
</comment>
<feature type="transmembrane region" description="Helical" evidence="1">
    <location>
        <begin position="30"/>
        <end position="48"/>
    </location>
</feature>
<dbReference type="InterPro" id="IPR051599">
    <property type="entry name" value="Cell_Envelope_Assoc"/>
</dbReference>
<reference evidence="3 4" key="1">
    <citation type="submission" date="2017-09" db="EMBL/GenBank/DDBJ databases">
        <title>Bacterial strain isolated from the female urinary microbiota.</title>
        <authorList>
            <person name="Thomas-White K."/>
            <person name="Kumar N."/>
            <person name="Forster S."/>
            <person name="Putonti C."/>
            <person name="Lawley T."/>
            <person name="Wolfe A.J."/>
        </authorList>
    </citation>
    <scope>NUCLEOTIDE SEQUENCE [LARGE SCALE GENOMIC DNA]</scope>
    <source>
        <strain evidence="3 4">UMB0834</strain>
    </source>
</reference>
<dbReference type="GO" id="GO:0000270">
    <property type="term" value="P:peptidoglycan metabolic process"/>
    <property type="evidence" value="ECO:0007669"/>
    <property type="project" value="TreeGrafter"/>
</dbReference>
<keyword evidence="1" id="KW-0472">Membrane</keyword>
<dbReference type="InterPro" id="IPR003848">
    <property type="entry name" value="DUF218"/>
</dbReference>
<name>A0A2N6QER4_9STAP</name>
<dbReference type="PANTHER" id="PTHR30336">
    <property type="entry name" value="INNER MEMBRANE PROTEIN, PROBABLE PERMEASE"/>
    <property type="match status" value="1"/>
</dbReference>
<dbReference type="GO" id="GO:0043164">
    <property type="term" value="P:Gram-negative-bacterium-type cell wall biogenesis"/>
    <property type="evidence" value="ECO:0007669"/>
    <property type="project" value="TreeGrafter"/>
</dbReference>
<feature type="domain" description="DUF218" evidence="2">
    <location>
        <begin position="150"/>
        <end position="270"/>
    </location>
</feature>
<evidence type="ECO:0000259" key="2">
    <source>
        <dbReference type="Pfam" id="PF02698"/>
    </source>
</evidence>
<feature type="transmembrane region" description="Helical" evidence="1">
    <location>
        <begin position="6"/>
        <end position="23"/>
    </location>
</feature>
<dbReference type="Pfam" id="PF02698">
    <property type="entry name" value="DUF218"/>
    <property type="match status" value="1"/>
</dbReference>
<dbReference type="GO" id="GO:0005886">
    <property type="term" value="C:plasma membrane"/>
    <property type="evidence" value="ECO:0007669"/>
    <property type="project" value="TreeGrafter"/>
</dbReference>
<feature type="transmembrane region" description="Helical" evidence="1">
    <location>
        <begin position="115"/>
        <end position="139"/>
    </location>
</feature>
<dbReference type="CDD" id="cd06259">
    <property type="entry name" value="YdcF-like"/>
    <property type="match status" value="1"/>
</dbReference>
<keyword evidence="1" id="KW-0812">Transmembrane</keyword>
<feature type="transmembrane region" description="Helical" evidence="1">
    <location>
        <begin position="54"/>
        <end position="69"/>
    </location>
</feature>
<accession>A0A2N6QER4</accession>
<evidence type="ECO:0000256" key="1">
    <source>
        <dbReference type="SAM" id="Phobius"/>
    </source>
</evidence>
<feature type="transmembrane region" description="Helical" evidence="1">
    <location>
        <begin position="90"/>
        <end position="109"/>
    </location>
</feature>
<dbReference type="InterPro" id="IPR014729">
    <property type="entry name" value="Rossmann-like_a/b/a_fold"/>
</dbReference>
<dbReference type="PANTHER" id="PTHR30336:SF18">
    <property type="entry name" value="MEMBRANE PROTEIN"/>
    <property type="match status" value="1"/>
</dbReference>
<feature type="transmembrane region" description="Helical" evidence="1">
    <location>
        <begin position="301"/>
        <end position="321"/>
    </location>
</feature>
<keyword evidence="1" id="KW-1133">Transmembrane helix</keyword>
<protein>
    <submittedName>
        <fullName evidence="3">YdcF family protein</fullName>
    </submittedName>
</protein>
<dbReference type="Gene3D" id="3.40.50.620">
    <property type="entry name" value="HUPs"/>
    <property type="match status" value="1"/>
</dbReference>
<dbReference type="Proteomes" id="UP000235748">
    <property type="component" value="Unassembled WGS sequence"/>
</dbReference>
<proteinExistence type="predicted"/>
<sequence length="323" mass="36399">MIFLPILLCVISFFLFLAIYFGISQMIQLNVYILHVCLGFAVILYHVITQTVPFDLIILLIVQVMLLHVKHRSLNDQAVGLRFYGRLYRIVGWAVLFTVATRYISTMPIGLNAIFAWLSAIGLSALYALSCFAVMVSAYHAKNTSVRPADIFLVLGAGIYTEQVTPMLAARLDKTLALWRREPQTPILVSGGQGPDEPIPEALAMQRYLIAKGVPRERIYLESVSTSTFENIASSQEVLADLGFLNSHIVCITSHFHIMRALRFGQKLNLKMEGVGSASPLSFLHIMLVRDFLAIMYQYRLLLTIYFAVLFFSSIIAMWFIPH</sequence>
<gene>
    <name evidence="3" type="ORF">CJ235_09035</name>
</gene>
<dbReference type="RefSeq" id="WP_070502710.1">
    <property type="nucleotide sequence ID" value="NZ_JAASJD010000007.1"/>
</dbReference>
<evidence type="ECO:0000313" key="3">
    <source>
        <dbReference type="EMBL" id="PMC17964.1"/>
    </source>
</evidence>
<dbReference type="AlphaFoldDB" id="A0A2N6QER4"/>